<accession>A0A8S0VWS4</accession>
<dbReference type="OrthoDB" id="2537141at2759"/>
<evidence type="ECO:0000313" key="2">
    <source>
        <dbReference type="EMBL" id="CAA7259691.1"/>
    </source>
</evidence>
<organism evidence="2 3">
    <name type="scientific">Cyclocybe aegerita</name>
    <name type="common">Black poplar mushroom</name>
    <name type="synonym">Agrocybe aegerita</name>
    <dbReference type="NCBI Taxonomy" id="1973307"/>
    <lineage>
        <taxon>Eukaryota</taxon>
        <taxon>Fungi</taxon>
        <taxon>Dikarya</taxon>
        <taxon>Basidiomycota</taxon>
        <taxon>Agaricomycotina</taxon>
        <taxon>Agaricomycetes</taxon>
        <taxon>Agaricomycetidae</taxon>
        <taxon>Agaricales</taxon>
        <taxon>Agaricineae</taxon>
        <taxon>Bolbitiaceae</taxon>
        <taxon>Cyclocybe</taxon>
    </lineage>
</organism>
<feature type="region of interest" description="Disordered" evidence="1">
    <location>
        <begin position="241"/>
        <end position="262"/>
    </location>
</feature>
<dbReference type="Proteomes" id="UP000467700">
    <property type="component" value="Unassembled WGS sequence"/>
</dbReference>
<name>A0A8S0VWS4_CYCAE</name>
<sequence>MGLTLATTSVYFKPVDDKPKNQNPSWTTVEEAQHPFIEEDQVPTGVSDPLPDCNPVALNIGIQHGPFLDSGYITTMAGERLLPGDVDPLSDEVLPAPLDYTLSESNYSLSSCFWLPDHHDAGIASSKVDDSTGMDSGFTASADFNNYWTGEPGGESEGNVDRSDVSDNMAVMDPAFLIHGTANSEQVLGLLSVRDYLTDDDEAEVSLGGFPCSQDVPLPTFDQDERNSACSSQALTDVAIHPPGFLRDTEPELGLGSDADSGDQMDNFFQGRTLLHGFDSWREGPCVPGVYGAEAEVAGLLKQGHWLPQRL</sequence>
<reference evidence="2 3" key="1">
    <citation type="submission" date="2020-01" db="EMBL/GenBank/DDBJ databases">
        <authorList>
            <person name="Gupta K D."/>
        </authorList>
    </citation>
    <scope>NUCLEOTIDE SEQUENCE [LARGE SCALE GENOMIC DNA]</scope>
</reference>
<proteinExistence type="predicted"/>
<comment type="caution">
    <text evidence="2">The sequence shown here is derived from an EMBL/GenBank/DDBJ whole genome shotgun (WGS) entry which is preliminary data.</text>
</comment>
<dbReference type="EMBL" id="CACVBS010000028">
    <property type="protein sequence ID" value="CAA7259691.1"/>
    <property type="molecule type" value="Genomic_DNA"/>
</dbReference>
<protein>
    <submittedName>
        <fullName evidence="2">Uncharacterized protein</fullName>
    </submittedName>
</protein>
<evidence type="ECO:0000313" key="3">
    <source>
        <dbReference type="Proteomes" id="UP000467700"/>
    </source>
</evidence>
<dbReference type="AlphaFoldDB" id="A0A8S0VWS4"/>
<gene>
    <name evidence="2" type="ORF">AAE3_LOCUS2346</name>
</gene>
<keyword evidence="3" id="KW-1185">Reference proteome</keyword>
<evidence type="ECO:0000256" key="1">
    <source>
        <dbReference type="SAM" id="MobiDB-lite"/>
    </source>
</evidence>